<protein>
    <submittedName>
        <fullName evidence="2">Uncharacterized protein</fullName>
    </submittedName>
</protein>
<accession>A0A2H9UHM4</accession>
<evidence type="ECO:0000313" key="3">
    <source>
        <dbReference type="Proteomes" id="UP000242351"/>
    </source>
</evidence>
<sequence>MSEQSKIESNEQSKIESNEQSKIESNEQSKIESNKQSKTESNKQSKTESNKQSKTESKLSASDYAKQIADLVLKIQSGKLNNRELRDAKKSLQNIQKLVNDSIESFNNILPDLTSSEKRI</sequence>
<reference evidence="2 3" key="1">
    <citation type="submission" date="2017-11" db="EMBL/GenBank/DDBJ databases">
        <authorList>
            <person name="Han C.G."/>
        </authorList>
    </citation>
    <scope>NUCLEOTIDE SEQUENCE [LARGE SCALE GENOMIC DNA]</scope>
    <source>
        <strain evidence="2 3">ANC 5347</strain>
    </source>
</reference>
<dbReference type="AlphaFoldDB" id="A0A2H9UHM4"/>
<evidence type="ECO:0000256" key="1">
    <source>
        <dbReference type="SAM" id="MobiDB-lite"/>
    </source>
</evidence>
<reference evidence="2 3" key="2">
    <citation type="submission" date="2017-12" db="EMBL/GenBank/DDBJ databases">
        <title>Revising the taxonomy of the Acinetobacter lwoffii group: the description of Acinetobacter pseudolwoffii sp. nov. and emended description of Acinetobacter lwoffii.</title>
        <authorList>
            <person name="Nemec A."/>
        </authorList>
    </citation>
    <scope>NUCLEOTIDE SEQUENCE [LARGE SCALE GENOMIC DNA]</scope>
    <source>
        <strain evidence="2 3">ANC 5347</strain>
    </source>
</reference>
<proteinExistence type="predicted"/>
<dbReference type="RefSeq" id="WP_157799968.1">
    <property type="nucleotide sequence ID" value="NZ_PGOZ01000040.1"/>
</dbReference>
<dbReference type="Proteomes" id="UP000242351">
    <property type="component" value="Unassembled WGS sequence"/>
</dbReference>
<gene>
    <name evidence="2" type="ORF">CU320_15415</name>
</gene>
<feature type="compositionally biased region" description="Basic and acidic residues" evidence="1">
    <location>
        <begin position="1"/>
        <end position="57"/>
    </location>
</feature>
<dbReference type="EMBL" id="PGOZ01000040">
    <property type="protein sequence ID" value="PJI31205.1"/>
    <property type="molecule type" value="Genomic_DNA"/>
</dbReference>
<name>A0A2H9UHM4_9GAMM</name>
<feature type="region of interest" description="Disordered" evidence="1">
    <location>
        <begin position="1"/>
        <end position="61"/>
    </location>
</feature>
<evidence type="ECO:0000313" key="2">
    <source>
        <dbReference type="EMBL" id="PJI31205.1"/>
    </source>
</evidence>
<comment type="caution">
    <text evidence="2">The sequence shown here is derived from an EMBL/GenBank/DDBJ whole genome shotgun (WGS) entry which is preliminary data.</text>
</comment>
<feature type="non-terminal residue" evidence="2">
    <location>
        <position position="120"/>
    </location>
</feature>
<organism evidence="2 3">
    <name type="scientific">Acinetobacter pseudolwoffii</name>
    <dbReference type="NCBI Taxonomy" id="2053287"/>
    <lineage>
        <taxon>Bacteria</taxon>
        <taxon>Pseudomonadati</taxon>
        <taxon>Pseudomonadota</taxon>
        <taxon>Gammaproteobacteria</taxon>
        <taxon>Moraxellales</taxon>
        <taxon>Moraxellaceae</taxon>
        <taxon>Acinetobacter</taxon>
    </lineage>
</organism>